<protein>
    <recommendedName>
        <fullName evidence="2">Type VII secretion system protein EssD-like domain-containing protein</fullName>
    </recommendedName>
</protein>
<dbReference type="RefSeq" id="WP_163588141.1">
    <property type="nucleotide sequence ID" value="NZ_CP040852.1"/>
</dbReference>
<dbReference type="Pfam" id="PF13930">
    <property type="entry name" value="Endonuclea_NS_2"/>
    <property type="match status" value="1"/>
</dbReference>
<proteinExistence type="predicted"/>
<evidence type="ECO:0000256" key="1">
    <source>
        <dbReference type="SAM" id="MobiDB-lite"/>
    </source>
</evidence>
<feature type="domain" description="Type VII secretion system protein EssD-like" evidence="2">
    <location>
        <begin position="89"/>
        <end position="213"/>
    </location>
</feature>
<dbReference type="Proteomes" id="UP000463931">
    <property type="component" value="Chromosome"/>
</dbReference>
<gene>
    <name evidence="3" type="ORF">FEE40_00945</name>
</gene>
<feature type="region of interest" description="Disordered" evidence="1">
    <location>
        <begin position="42"/>
        <end position="63"/>
    </location>
</feature>
<reference evidence="3 4" key="1">
    <citation type="journal article" date="2019" name="Nat. Med.">
        <title>Preventing dysbiosis of the neonatal mouse intestinal microbiome protects against late-onset sepsis.</title>
        <authorList>
            <person name="Singer J.R."/>
            <person name="Blosser E.G."/>
            <person name="Zindl C.L."/>
            <person name="Silberger D.J."/>
            <person name="Conlan S."/>
            <person name="Laufer V.A."/>
            <person name="DiToro D."/>
            <person name="Deming C."/>
            <person name="Kumar R."/>
            <person name="Morrow C.D."/>
            <person name="Segre J.A."/>
            <person name="Gray M.J."/>
            <person name="Randolph D.A."/>
            <person name="Weaver C.T."/>
        </authorList>
    </citation>
    <scope>NUCLEOTIDE SEQUENCE [LARGE SCALE GENOMIC DNA]</scope>
    <source>
        <strain evidence="3 4">V10</strain>
    </source>
</reference>
<organism evidence="3 4">
    <name type="scientific">Ligilactobacillus murinus</name>
    <dbReference type="NCBI Taxonomy" id="1622"/>
    <lineage>
        <taxon>Bacteria</taxon>
        <taxon>Bacillati</taxon>
        <taxon>Bacillota</taxon>
        <taxon>Bacilli</taxon>
        <taxon>Lactobacillales</taxon>
        <taxon>Lactobacillaceae</taxon>
        <taxon>Ligilactobacillus</taxon>
    </lineage>
</organism>
<evidence type="ECO:0000259" key="2">
    <source>
        <dbReference type="Pfam" id="PF13930"/>
    </source>
</evidence>
<accession>A0AAE6WFZ6</accession>
<evidence type="ECO:0000313" key="4">
    <source>
        <dbReference type="Proteomes" id="UP000463931"/>
    </source>
</evidence>
<sequence>MVNPYEINEAGEKFEPEILEDAKHLEKTDDVSTLDDPIAKEVQASFGENATETSTYKSNETYEMDDKKVETDNNGKVFKEDGKLVANNEYEAGVSGTKYETDSNGRIIDFEANLKSTPESERDLNAQREVGGADRLEKDDGGHLIARIFGGASGSENLVAMRATINRSDYKSFENSCANDLKDGHDVSLEGKVEYTGDSERPNKISVEKNIDGKRTIEAIFYNDEESTEGMSEVKGTISKEDYESLKNRIDTMKEYEAKPTITSVTKKYDEHGNVSEVMVKLRDETTGRGTVINYSVR</sequence>
<dbReference type="AlphaFoldDB" id="A0AAE6WFZ6"/>
<evidence type="ECO:0000313" key="3">
    <source>
        <dbReference type="EMBL" id="QIA88873.1"/>
    </source>
</evidence>
<dbReference type="InterPro" id="IPR044927">
    <property type="entry name" value="Endonuclea_NS_2"/>
</dbReference>
<feature type="compositionally biased region" description="Polar residues" evidence="1">
    <location>
        <begin position="46"/>
        <end position="61"/>
    </location>
</feature>
<name>A0AAE6WFZ6_9LACO</name>
<dbReference type="EMBL" id="CP040852">
    <property type="protein sequence ID" value="QIA88873.1"/>
    <property type="molecule type" value="Genomic_DNA"/>
</dbReference>